<gene>
    <name evidence="1" type="ORF">ENU31_04560</name>
</gene>
<proteinExistence type="predicted"/>
<sequence length="277" mass="31441">MSSYEKYIEGLLKLQKCYRIQNILKNDIVSKVDLITRPRVALALSVTLWSINRIKQGVFGYGDIVYIQKRLAKFLTEGDQIAIDILKKILNLTPMRYGMDISLAARRCAIPEHILLDTIKAFNIIRDVIDIVTITKNIDETLKHDYNLCLNDVDMLPPTNINTKDYLVLILASLKDNIDRIVDPMFKQVIELLSEEITSTDMTHNDQVAVALIVKLIVDSIKPNVLCAEPCINISIFSQKLLNDLSALDVDPSKSKYYKLYQELSMKSIVHGSVKSV</sequence>
<accession>A0A7C4D3W6</accession>
<name>A0A7C4D3W6_9CREN</name>
<dbReference type="AlphaFoldDB" id="A0A7C4D3W6"/>
<protein>
    <submittedName>
        <fullName evidence="1">Uncharacterized protein</fullName>
    </submittedName>
</protein>
<organism evidence="1">
    <name type="scientific">Ignisphaera aggregans</name>
    <dbReference type="NCBI Taxonomy" id="334771"/>
    <lineage>
        <taxon>Archaea</taxon>
        <taxon>Thermoproteota</taxon>
        <taxon>Thermoprotei</taxon>
        <taxon>Desulfurococcales</taxon>
        <taxon>Desulfurococcaceae</taxon>
        <taxon>Ignisphaera</taxon>
    </lineage>
</organism>
<dbReference type="EMBL" id="DTCA01000140">
    <property type="protein sequence ID" value="HGM07664.1"/>
    <property type="molecule type" value="Genomic_DNA"/>
</dbReference>
<reference evidence="1" key="1">
    <citation type="journal article" date="2020" name="mSystems">
        <title>Genome- and Community-Level Interaction Insights into Carbon Utilization and Element Cycling Functions of Hydrothermarchaeota in Hydrothermal Sediment.</title>
        <authorList>
            <person name="Zhou Z."/>
            <person name="Liu Y."/>
            <person name="Xu W."/>
            <person name="Pan J."/>
            <person name="Luo Z.H."/>
            <person name="Li M."/>
        </authorList>
    </citation>
    <scope>NUCLEOTIDE SEQUENCE [LARGE SCALE GENOMIC DNA]</scope>
    <source>
        <strain evidence="1">SpSt-658</strain>
    </source>
</reference>
<comment type="caution">
    <text evidence="1">The sequence shown here is derived from an EMBL/GenBank/DDBJ whole genome shotgun (WGS) entry which is preliminary data.</text>
</comment>
<evidence type="ECO:0000313" key="1">
    <source>
        <dbReference type="EMBL" id="HGM07664.1"/>
    </source>
</evidence>